<name>A0A1L9PCC9_ASPVE</name>
<gene>
    <name evidence="1" type="ORF">ASPVEDRAFT_503711</name>
</gene>
<accession>A0A1L9PCC9</accession>
<reference evidence="2" key="1">
    <citation type="journal article" date="2017" name="Genome Biol.">
        <title>Comparative genomics reveals high biological diversity and specific adaptations in the industrially and medically important fungal genus Aspergillus.</title>
        <authorList>
            <person name="de Vries R.P."/>
            <person name="Riley R."/>
            <person name="Wiebenga A."/>
            <person name="Aguilar-Osorio G."/>
            <person name="Amillis S."/>
            <person name="Uchima C.A."/>
            <person name="Anderluh G."/>
            <person name="Asadollahi M."/>
            <person name="Askin M."/>
            <person name="Barry K."/>
            <person name="Battaglia E."/>
            <person name="Bayram O."/>
            <person name="Benocci T."/>
            <person name="Braus-Stromeyer S.A."/>
            <person name="Caldana C."/>
            <person name="Canovas D."/>
            <person name="Cerqueira G.C."/>
            <person name="Chen F."/>
            <person name="Chen W."/>
            <person name="Choi C."/>
            <person name="Clum A."/>
            <person name="Dos Santos R.A."/>
            <person name="Damasio A.R."/>
            <person name="Diallinas G."/>
            <person name="Emri T."/>
            <person name="Fekete E."/>
            <person name="Flipphi M."/>
            <person name="Freyberg S."/>
            <person name="Gallo A."/>
            <person name="Gournas C."/>
            <person name="Habgood R."/>
            <person name="Hainaut M."/>
            <person name="Harispe M.L."/>
            <person name="Henrissat B."/>
            <person name="Hilden K.S."/>
            <person name="Hope R."/>
            <person name="Hossain A."/>
            <person name="Karabika E."/>
            <person name="Karaffa L."/>
            <person name="Karanyi Z."/>
            <person name="Krasevec N."/>
            <person name="Kuo A."/>
            <person name="Kusch H."/>
            <person name="LaButti K."/>
            <person name="Lagendijk E.L."/>
            <person name="Lapidus A."/>
            <person name="Levasseur A."/>
            <person name="Lindquist E."/>
            <person name="Lipzen A."/>
            <person name="Logrieco A.F."/>
            <person name="MacCabe A."/>
            <person name="Maekelae M.R."/>
            <person name="Malavazi I."/>
            <person name="Melin P."/>
            <person name="Meyer V."/>
            <person name="Mielnichuk N."/>
            <person name="Miskei M."/>
            <person name="Molnar A.P."/>
            <person name="Mule G."/>
            <person name="Ngan C.Y."/>
            <person name="Orejas M."/>
            <person name="Orosz E."/>
            <person name="Ouedraogo J.P."/>
            <person name="Overkamp K.M."/>
            <person name="Park H.-S."/>
            <person name="Perrone G."/>
            <person name="Piumi F."/>
            <person name="Punt P.J."/>
            <person name="Ram A.F."/>
            <person name="Ramon A."/>
            <person name="Rauscher S."/>
            <person name="Record E."/>
            <person name="Riano-Pachon D.M."/>
            <person name="Robert V."/>
            <person name="Roehrig J."/>
            <person name="Ruller R."/>
            <person name="Salamov A."/>
            <person name="Salih N.S."/>
            <person name="Samson R.A."/>
            <person name="Sandor E."/>
            <person name="Sanguinetti M."/>
            <person name="Schuetze T."/>
            <person name="Sepcic K."/>
            <person name="Shelest E."/>
            <person name="Sherlock G."/>
            <person name="Sophianopoulou V."/>
            <person name="Squina F.M."/>
            <person name="Sun H."/>
            <person name="Susca A."/>
            <person name="Todd R.B."/>
            <person name="Tsang A."/>
            <person name="Unkles S.E."/>
            <person name="van de Wiele N."/>
            <person name="van Rossen-Uffink D."/>
            <person name="Oliveira J.V."/>
            <person name="Vesth T.C."/>
            <person name="Visser J."/>
            <person name="Yu J.-H."/>
            <person name="Zhou M."/>
            <person name="Andersen M.R."/>
            <person name="Archer D.B."/>
            <person name="Baker S.E."/>
            <person name="Benoit I."/>
            <person name="Brakhage A.A."/>
            <person name="Braus G.H."/>
            <person name="Fischer R."/>
            <person name="Frisvad J.C."/>
            <person name="Goldman G.H."/>
            <person name="Houbraken J."/>
            <person name="Oakley B."/>
            <person name="Pocsi I."/>
            <person name="Scazzocchio C."/>
            <person name="Seiboth B."/>
            <person name="vanKuyk P.A."/>
            <person name="Wortman J."/>
            <person name="Dyer P.S."/>
            <person name="Grigoriev I.V."/>
        </authorList>
    </citation>
    <scope>NUCLEOTIDE SEQUENCE [LARGE SCALE GENOMIC DNA]</scope>
    <source>
        <strain evidence="2">CBS 583.65</strain>
    </source>
</reference>
<evidence type="ECO:0000313" key="2">
    <source>
        <dbReference type="Proteomes" id="UP000184073"/>
    </source>
</evidence>
<sequence>MERLESSNWRNYLDREETKQQLEAKGARPRRWIQSFTLTGQTVDPGQERPLGVGQDPNGRTPIGYICAASARARTSVGRSLSRATVRSLSGIRCQRDAPPPWSWRAQGLTSLATEGEAFQGGPPCVTQHTNKTGLTKNIKIQDRCITLIIILRAMRL</sequence>
<organism evidence="1 2">
    <name type="scientific">Aspergillus versicolor CBS 583.65</name>
    <dbReference type="NCBI Taxonomy" id="1036611"/>
    <lineage>
        <taxon>Eukaryota</taxon>
        <taxon>Fungi</taxon>
        <taxon>Dikarya</taxon>
        <taxon>Ascomycota</taxon>
        <taxon>Pezizomycotina</taxon>
        <taxon>Eurotiomycetes</taxon>
        <taxon>Eurotiomycetidae</taxon>
        <taxon>Eurotiales</taxon>
        <taxon>Aspergillaceae</taxon>
        <taxon>Aspergillus</taxon>
        <taxon>Aspergillus subgen. Nidulantes</taxon>
    </lineage>
</organism>
<dbReference type="RefSeq" id="XP_040664924.1">
    <property type="nucleotide sequence ID" value="XM_040814298.1"/>
</dbReference>
<dbReference type="VEuPathDB" id="FungiDB:ASPVEDRAFT_503711"/>
<proteinExistence type="predicted"/>
<dbReference type="AlphaFoldDB" id="A0A1L9PCC9"/>
<protein>
    <submittedName>
        <fullName evidence="1">Uncharacterized protein</fullName>
    </submittedName>
</protein>
<dbReference type="EMBL" id="KV878126">
    <property type="protein sequence ID" value="OJI99161.1"/>
    <property type="molecule type" value="Genomic_DNA"/>
</dbReference>
<keyword evidence="2" id="KW-1185">Reference proteome</keyword>
<evidence type="ECO:0000313" key="1">
    <source>
        <dbReference type="EMBL" id="OJI99161.1"/>
    </source>
</evidence>
<dbReference type="Proteomes" id="UP000184073">
    <property type="component" value="Unassembled WGS sequence"/>
</dbReference>
<dbReference type="GeneID" id="63729809"/>